<sequence>MARSAAREAARWARSRERGPDGESDGESDRGSSWTDVDKGVPPAGLVRATAMPSGFRPDGGTPRREAGKSGDSRRGTGGRATG</sequence>
<comment type="caution">
    <text evidence="2">The sequence shown here is derived from an EMBL/GenBank/DDBJ whole genome shotgun (WGS) entry which is preliminary data.</text>
</comment>
<dbReference type="EMBL" id="BNDX01000010">
    <property type="protein sequence ID" value="GHI32157.1"/>
    <property type="molecule type" value="Genomic_DNA"/>
</dbReference>
<proteinExistence type="predicted"/>
<feature type="region of interest" description="Disordered" evidence="1">
    <location>
        <begin position="1"/>
        <end position="83"/>
    </location>
</feature>
<accession>A0ABQ3Q4G6</accession>
<gene>
    <name evidence="2" type="ORF">Sdagh_38870</name>
</gene>
<evidence type="ECO:0000313" key="2">
    <source>
        <dbReference type="EMBL" id="GHI32157.1"/>
    </source>
</evidence>
<keyword evidence="3" id="KW-1185">Reference proteome</keyword>
<evidence type="ECO:0000313" key="3">
    <source>
        <dbReference type="Proteomes" id="UP001052655"/>
    </source>
</evidence>
<reference evidence="2" key="1">
    <citation type="submission" date="2024-05" db="EMBL/GenBank/DDBJ databases">
        <title>Whole genome shotgun sequence of Streptomyces daghestanicus NBRC 12762.</title>
        <authorList>
            <person name="Komaki H."/>
            <person name="Tamura T."/>
        </authorList>
    </citation>
    <scope>NUCLEOTIDE SEQUENCE</scope>
    <source>
        <strain evidence="2">NBRC 12762</strain>
    </source>
</reference>
<organism evidence="2 3">
    <name type="scientific">Streptomyces daghestanicus</name>
    <dbReference type="NCBI Taxonomy" id="66885"/>
    <lineage>
        <taxon>Bacteria</taxon>
        <taxon>Bacillati</taxon>
        <taxon>Actinomycetota</taxon>
        <taxon>Actinomycetes</taxon>
        <taxon>Kitasatosporales</taxon>
        <taxon>Streptomycetaceae</taxon>
        <taxon>Streptomyces</taxon>
    </lineage>
</organism>
<evidence type="ECO:0000256" key="1">
    <source>
        <dbReference type="SAM" id="MobiDB-lite"/>
    </source>
</evidence>
<protein>
    <submittedName>
        <fullName evidence="2">Uncharacterized protein</fullName>
    </submittedName>
</protein>
<name>A0ABQ3Q4G6_9ACTN</name>
<dbReference type="Proteomes" id="UP001052655">
    <property type="component" value="Unassembled WGS sequence"/>
</dbReference>
<feature type="compositionally biased region" description="Basic and acidic residues" evidence="1">
    <location>
        <begin position="1"/>
        <end position="21"/>
    </location>
</feature>
<feature type="compositionally biased region" description="Basic and acidic residues" evidence="1">
    <location>
        <begin position="62"/>
        <end position="75"/>
    </location>
</feature>